<sequence>MSDIFLTIISTLGFMTVYNQIDAGTRKNMAEKKSLSAVRRNTPQIIYICLILLLLRILHSNAPVDTFWVFINLQVIIMVYSTILVPTLAGFIVVQLFGTLMFISDGAMTWITTPIYLLTMIIVYNIRWYQSYLKKHPFFYLGLPIIVGTLFWAVAYHMAGQHALSVSGTCVNLFAFIWSYLALLDYDQYQQKDQRILAKLNHEVQYDGLTQARNWPMFQYDFNEHYARLAKSPNLVLITLDIDHFKSINDQYGHLAGNQVLITISTRVQHYLQSQNLNYQFYRTGGEEFAIILPDTKRIRAEEILFGCQKVIRDTQVQQDDTVIRITASFGMAVARSKDGSSTAVFKRADHYLYQSKHHGRDCVTIEGQSIK</sequence>
<dbReference type="SUPFAM" id="SSF55073">
    <property type="entry name" value="Nucleotide cyclase"/>
    <property type="match status" value="1"/>
</dbReference>
<gene>
    <name evidence="3" type="ORF">FC26_GL000220</name>
</gene>
<keyword evidence="1" id="KW-1133">Transmembrane helix</keyword>
<feature type="transmembrane region" description="Helical" evidence="1">
    <location>
        <begin position="138"/>
        <end position="158"/>
    </location>
</feature>
<feature type="domain" description="GGDEF" evidence="2">
    <location>
        <begin position="233"/>
        <end position="369"/>
    </location>
</feature>
<dbReference type="GO" id="GO:0052621">
    <property type="term" value="F:diguanylate cyclase activity"/>
    <property type="evidence" value="ECO:0007669"/>
    <property type="project" value="TreeGrafter"/>
</dbReference>
<evidence type="ECO:0000259" key="2">
    <source>
        <dbReference type="PROSITE" id="PS50887"/>
    </source>
</evidence>
<dbReference type="EMBL" id="AYYY01000061">
    <property type="protein sequence ID" value="KRM60738.1"/>
    <property type="molecule type" value="Genomic_DNA"/>
</dbReference>
<dbReference type="PANTHER" id="PTHR45138">
    <property type="entry name" value="REGULATORY COMPONENTS OF SENSORY TRANSDUCTION SYSTEM"/>
    <property type="match status" value="1"/>
</dbReference>
<dbReference type="InterPro" id="IPR029787">
    <property type="entry name" value="Nucleotide_cyclase"/>
</dbReference>
<comment type="caution">
    <text evidence="3">The sequence shown here is derived from an EMBL/GenBank/DDBJ whole genome shotgun (WGS) entry which is preliminary data.</text>
</comment>
<dbReference type="CDD" id="cd01949">
    <property type="entry name" value="GGDEF"/>
    <property type="match status" value="1"/>
</dbReference>
<keyword evidence="1" id="KW-0472">Membrane</keyword>
<dbReference type="Proteomes" id="UP000051733">
    <property type="component" value="Unassembled WGS sequence"/>
</dbReference>
<protein>
    <submittedName>
        <fullName evidence="3">Signal transduction diguanylate cyclase</fullName>
    </submittedName>
</protein>
<proteinExistence type="predicted"/>
<dbReference type="AlphaFoldDB" id="A0A0R2A344"/>
<name>A0A0R2A344_9LACO</name>
<dbReference type="InterPro" id="IPR043128">
    <property type="entry name" value="Rev_trsase/Diguanyl_cyclase"/>
</dbReference>
<dbReference type="NCBIfam" id="TIGR00254">
    <property type="entry name" value="GGDEF"/>
    <property type="match status" value="1"/>
</dbReference>
<dbReference type="OrthoDB" id="9759607at2"/>
<dbReference type="InterPro" id="IPR000160">
    <property type="entry name" value="GGDEF_dom"/>
</dbReference>
<dbReference type="InterPro" id="IPR050469">
    <property type="entry name" value="Diguanylate_Cyclase"/>
</dbReference>
<evidence type="ECO:0000256" key="1">
    <source>
        <dbReference type="SAM" id="Phobius"/>
    </source>
</evidence>
<reference evidence="3 4" key="1">
    <citation type="journal article" date="2015" name="Genome Announc.">
        <title>Expanding the biotechnology potential of lactobacilli through comparative genomics of 213 strains and associated genera.</title>
        <authorList>
            <person name="Sun Z."/>
            <person name="Harris H.M."/>
            <person name="McCann A."/>
            <person name="Guo C."/>
            <person name="Argimon S."/>
            <person name="Zhang W."/>
            <person name="Yang X."/>
            <person name="Jeffery I.B."/>
            <person name="Cooney J.C."/>
            <person name="Kagawa T.F."/>
            <person name="Liu W."/>
            <person name="Song Y."/>
            <person name="Salvetti E."/>
            <person name="Wrobel A."/>
            <person name="Rasinkangas P."/>
            <person name="Parkhill J."/>
            <person name="Rea M.C."/>
            <person name="O'Sullivan O."/>
            <person name="Ritari J."/>
            <person name="Douillard F.P."/>
            <person name="Paul Ross R."/>
            <person name="Yang R."/>
            <person name="Briner A.E."/>
            <person name="Felis G.E."/>
            <person name="de Vos W.M."/>
            <person name="Barrangou R."/>
            <person name="Klaenhammer T.R."/>
            <person name="Caufield P.W."/>
            <person name="Cui Y."/>
            <person name="Zhang H."/>
            <person name="O'Toole P.W."/>
        </authorList>
    </citation>
    <scope>NUCLEOTIDE SEQUENCE [LARGE SCALE GENOMIC DNA]</scope>
    <source>
        <strain evidence="3 4">DSM 20634</strain>
    </source>
</reference>
<evidence type="ECO:0000313" key="4">
    <source>
        <dbReference type="Proteomes" id="UP000051733"/>
    </source>
</evidence>
<organism evidence="3 4">
    <name type="scientific">Paucilactobacillus vaccinostercus DSM 20634</name>
    <dbReference type="NCBI Taxonomy" id="1423813"/>
    <lineage>
        <taxon>Bacteria</taxon>
        <taxon>Bacillati</taxon>
        <taxon>Bacillota</taxon>
        <taxon>Bacilli</taxon>
        <taxon>Lactobacillales</taxon>
        <taxon>Lactobacillaceae</taxon>
        <taxon>Paucilactobacillus</taxon>
    </lineage>
</organism>
<evidence type="ECO:0000313" key="3">
    <source>
        <dbReference type="EMBL" id="KRM60738.1"/>
    </source>
</evidence>
<feature type="transmembrane region" description="Helical" evidence="1">
    <location>
        <begin position="107"/>
        <end position="126"/>
    </location>
</feature>
<keyword evidence="1" id="KW-0812">Transmembrane</keyword>
<dbReference type="RefSeq" id="WP_057779938.1">
    <property type="nucleotide sequence ID" value="NZ_AYYY01000061.1"/>
</dbReference>
<feature type="transmembrane region" description="Helical" evidence="1">
    <location>
        <begin position="164"/>
        <end position="186"/>
    </location>
</feature>
<keyword evidence="4" id="KW-1185">Reference proteome</keyword>
<dbReference type="PANTHER" id="PTHR45138:SF9">
    <property type="entry name" value="DIGUANYLATE CYCLASE DGCM-RELATED"/>
    <property type="match status" value="1"/>
</dbReference>
<dbReference type="PATRIC" id="fig|1423813.3.peg.230"/>
<dbReference type="PROSITE" id="PS50887">
    <property type="entry name" value="GGDEF"/>
    <property type="match status" value="1"/>
</dbReference>
<dbReference type="Pfam" id="PF00990">
    <property type="entry name" value="GGDEF"/>
    <property type="match status" value="1"/>
</dbReference>
<dbReference type="SMART" id="SM00267">
    <property type="entry name" value="GGDEF"/>
    <property type="match status" value="1"/>
</dbReference>
<accession>A0A0R2A344</accession>
<feature type="transmembrane region" description="Helical" evidence="1">
    <location>
        <begin position="71"/>
        <end position="95"/>
    </location>
</feature>
<dbReference type="STRING" id="1423813.FC26_GL000220"/>
<dbReference type="Gene3D" id="3.30.70.270">
    <property type="match status" value="1"/>
</dbReference>